<dbReference type="Proteomes" id="UP000253034">
    <property type="component" value="Unassembled WGS sequence"/>
</dbReference>
<sequence>MKTKRTLILSGLLVMAIIFANIPVSAYSAMYNNGLSLFSKFFNMTEEDIYKSNLNDSAESLLAEIKALEQELKDDNSKIALVPHAMALIEKKDEFTPEEIILLLQDDETGAILESILIKMYIEKKADSNKLLPLLNDGKLSSDSKDYIVAIGDFSDDSLTDICYKYDNSVTVVAMKKLMTTNVEKAYQFASEILINDTKNVSDAKLWAASLGAGEYFNRFSGDDSEKKIIVEKLKELFSISKNEVVKDKFIYSLAKMNDFDVFKYIISDDKIDTDLKISTIERNVQMLVEKSTSKTSSSELSYIIKAMEIHPILEVGEALQQSLKSRTVPQSEELMATVKHIENNGIKGVFKYEQN</sequence>
<reference evidence="2 3" key="1">
    <citation type="submission" date="2018-07" db="EMBL/GenBank/DDBJ databases">
        <title>Genomic Encyclopedia of Type Strains, Phase IV (KMG-IV): sequencing the most valuable type-strain genomes for metagenomic binning, comparative biology and taxonomic classification.</title>
        <authorList>
            <person name="Goeker M."/>
        </authorList>
    </citation>
    <scope>NUCLEOTIDE SEQUENCE [LARGE SCALE GENOMIC DNA]</scope>
    <source>
        <strain evidence="2 3">DSM 27016</strain>
    </source>
</reference>
<evidence type="ECO:0000313" key="3">
    <source>
        <dbReference type="Proteomes" id="UP000253034"/>
    </source>
</evidence>
<evidence type="ECO:0000313" key="2">
    <source>
        <dbReference type="EMBL" id="RCX18847.1"/>
    </source>
</evidence>
<accession>A0A369BEE0</accession>
<dbReference type="EMBL" id="QPJT01000004">
    <property type="protein sequence ID" value="RCX18847.1"/>
    <property type="molecule type" value="Genomic_DNA"/>
</dbReference>
<protein>
    <recommendedName>
        <fullName evidence="4">HEAT repeat protein</fullName>
    </recommendedName>
</protein>
<keyword evidence="3" id="KW-1185">Reference proteome</keyword>
<dbReference type="RefSeq" id="WP_114296693.1">
    <property type="nucleotide sequence ID" value="NZ_QPJT01000004.1"/>
</dbReference>
<gene>
    <name evidence="2" type="ORF">DFR58_104116</name>
</gene>
<feature type="coiled-coil region" evidence="1">
    <location>
        <begin position="51"/>
        <end position="78"/>
    </location>
</feature>
<evidence type="ECO:0008006" key="4">
    <source>
        <dbReference type="Google" id="ProtNLM"/>
    </source>
</evidence>
<organism evidence="2 3">
    <name type="scientific">Anaerobacterium chartisolvens</name>
    <dbReference type="NCBI Taxonomy" id="1297424"/>
    <lineage>
        <taxon>Bacteria</taxon>
        <taxon>Bacillati</taxon>
        <taxon>Bacillota</taxon>
        <taxon>Clostridia</taxon>
        <taxon>Eubacteriales</taxon>
        <taxon>Oscillospiraceae</taxon>
        <taxon>Anaerobacterium</taxon>
    </lineage>
</organism>
<comment type="caution">
    <text evidence="2">The sequence shown here is derived from an EMBL/GenBank/DDBJ whole genome shotgun (WGS) entry which is preliminary data.</text>
</comment>
<proteinExistence type="predicted"/>
<keyword evidence="1" id="KW-0175">Coiled coil</keyword>
<name>A0A369BEE0_9FIRM</name>
<dbReference type="AlphaFoldDB" id="A0A369BEE0"/>
<evidence type="ECO:0000256" key="1">
    <source>
        <dbReference type="SAM" id="Coils"/>
    </source>
</evidence>